<keyword evidence="1" id="KW-0732">Signal</keyword>
<feature type="signal peptide" evidence="1">
    <location>
        <begin position="1"/>
        <end position="18"/>
    </location>
</feature>
<dbReference type="Pfam" id="PF01963">
    <property type="entry name" value="TraB_PrgY_gumN"/>
    <property type="match status" value="1"/>
</dbReference>
<protein>
    <submittedName>
        <fullName evidence="2">TraB/GumN family protein</fullName>
    </submittedName>
</protein>
<reference evidence="2 3" key="1">
    <citation type="submission" date="2018-09" db="EMBL/GenBank/DDBJ databases">
        <title>Altererythrobacter sp.Ery1 and Ery12, the genome sequencing of novel strains in genus Alterythrobacter.</title>
        <authorList>
            <person name="Cheng H."/>
            <person name="Wu Y.-H."/>
            <person name="Fang C."/>
            <person name="Xu X.-W."/>
        </authorList>
    </citation>
    <scope>NUCLEOTIDE SEQUENCE [LARGE SCALE GENOMIC DNA]</scope>
    <source>
        <strain evidence="2 3">Ery12</strain>
    </source>
</reference>
<name>A0A419R0L6_9SPHN</name>
<comment type="caution">
    <text evidence="2">The sequence shown here is derived from an EMBL/GenBank/DDBJ whole genome shotgun (WGS) entry which is preliminary data.</text>
</comment>
<sequence length="295" mass="31905">MIRWFLGALATIALLASAGCGEKASPPAAPAPSPALWSVSDESGRTLGWLFGTIHALPDGTQWRTPAIDKAIVDAGELVVEVKDLDDQSKLAATFTRMSHTDGLPPLSERVSPRLRGKLAELLKKGGYREADFKAIETWGAAIMLAQLADNSSGENGVDKALIRDFHARPVEELEGVEGQFSIFDKLPEKDQQDLLGAVLEEDTMTTSDTARLAKLWLAGDMEAISKESDEGMLADPELRKALLTDRNERWVDMIAERLDTGKMPLVAVGAAHLAPPAGLPELLRAKGYEVTRVK</sequence>
<gene>
    <name evidence="2" type="ORF">D6858_11905</name>
</gene>
<dbReference type="InterPro" id="IPR047111">
    <property type="entry name" value="YbaP-like"/>
</dbReference>
<dbReference type="PANTHER" id="PTHR40590">
    <property type="entry name" value="CYTOPLASMIC PROTEIN-RELATED"/>
    <property type="match status" value="1"/>
</dbReference>
<feature type="chain" id="PRO_5019034619" evidence="1">
    <location>
        <begin position="19"/>
        <end position="295"/>
    </location>
</feature>
<dbReference type="AlphaFoldDB" id="A0A419R0L6"/>
<dbReference type="PANTHER" id="PTHR40590:SF1">
    <property type="entry name" value="CYTOPLASMIC PROTEIN"/>
    <property type="match status" value="1"/>
</dbReference>
<keyword evidence="3" id="KW-1185">Reference proteome</keyword>
<dbReference type="PROSITE" id="PS51257">
    <property type="entry name" value="PROKAR_LIPOPROTEIN"/>
    <property type="match status" value="1"/>
</dbReference>
<evidence type="ECO:0000256" key="1">
    <source>
        <dbReference type="SAM" id="SignalP"/>
    </source>
</evidence>
<dbReference type="Proteomes" id="UP000284322">
    <property type="component" value="Unassembled WGS sequence"/>
</dbReference>
<dbReference type="RefSeq" id="WP_120110603.1">
    <property type="nucleotide sequence ID" value="NZ_RAHJ01000019.1"/>
</dbReference>
<organism evidence="2 3">
    <name type="scientific">Tsuneonella suprasediminis</name>
    <dbReference type="NCBI Taxonomy" id="2306996"/>
    <lineage>
        <taxon>Bacteria</taxon>
        <taxon>Pseudomonadati</taxon>
        <taxon>Pseudomonadota</taxon>
        <taxon>Alphaproteobacteria</taxon>
        <taxon>Sphingomonadales</taxon>
        <taxon>Erythrobacteraceae</taxon>
        <taxon>Tsuneonella</taxon>
    </lineage>
</organism>
<accession>A0A419R0L6</accession>
<dbReference type="OrthoDB" id="9806326at2"/>
<dbReference type="InterPro" id="IPR002816">
    <property type="entry name" value="TraB/PrgY/GumN_fam"/>
</dbReference>
<proteinExistence type="predicted"/>
<dbReference type="CDD" id="cd14789">
    <property type="entry name" value="Tiki"/>
    <property type="match status" value="1"/>
</dbReference>
<dbReference type="EMBL" id="RAHJ01000019">
    <property type="protein sequence ID" value="RJX67030.1"/>
    <property type="molecule type" value="Genomic_DNA"/>
</dbReference>
<evidence type="ECO:0000313" key="3">
    <source>
        <dbReference type="Proteomes" id="UP000284322"/>
    </source>
</evidence>
<evidence type="ECO:0000313" key="2">
    <source>
        <dbReference type="EMBL" id="RJX67030.1"/>
    </source>
</evidence>